<name>A0AA43XL32_9CLOT</name>
<dbReference type="PANTHER" id="PTHR43877:SF6">
    <property type="entry name" value="GCN5-RELATED N-ACETYLTRANSFERASE"/>
    <property type="match status" value="1"/>
</dbReference>
<feature type="domain" description="N-acetyltransferase" evidence="3">
    <location>
        <begin position="139"/>
        <end position="281"/>
    </location>
</feature>
<dbReference type="InterPro" id="IPR016181">
    <property type="entry name" value="Acyl_CoA_acyltransferase"/>
</dbReference>
<dbReference type="EMBL" id="SUMG01000012">
    <property type="protein sequence ID" value="NBG88838.1"/>
    <property type="molecule type" value="Genomic_DNA"/>
</dbReference>
<reference evidence="4 5" key="1">
    <citation type="submission" date="2019-04" db="EMBL/GenBank/DDBJ databases">
        <title>Isachenkonia alkalipeptolytica gen. nov. sp. nov. a new anaerobic, alkiliphilic organothrophic bacterium capable to reduce synthesized ferrihydrite isolated from a soda lake.</title>
        <authorList>
            <person name="Toshchakov S.V."/>
            <person name="Zavarzina D.G."/>
            <person name="Zhilina T.N."/>
            <person name="Kostrikina N.A."/>
            <person name="Kublanov I.V."/>
        </authorList>
    </citation>
    <scope>NUCLEOTIDE SEQUENCE [LARGE SCALE GENOMIC DNA]</scope>
    <source>
        <strain evidence="4 5">Z-1701</strain>
    </source>
</reference>
<dbReference type="SUPFAM" id="SSF55729">
    <property type="entry name" value="Acyl-CoA N-acyltransferases (Nat)"/>
    <property type="match status" value="2"/>
</dbReference>
<dbReference type="GO" id="GO:0016747">
    <property type="term" value="F:acyltransferase activity, transferring groups other than amino-acyl groups"/>
    <property type="evidence" value="ECO:0007669"/>
    <property type="project" value="InterPro"/>
</dbReference>
<dbReference type="InterPro" id="IPR000182">
    <property type="entry name" value="GNAT_dom"/>
</dbReference>
<dbReference type="CDD" id="cd04301">
    <property type="entry name" value="NAT_SF"/>
    <property type="match status" value="1"/>
</dbReference>
<keyword evidence="5" id="KW-1185">Reference proteome</keyword>
<keyword evidence="2" id="KW-0012">Acyltransferase</keyword>
<dbReference type="Proteomes" id="UP000449710">
    <property type="component" value="Unassembled WGS sequence"/>
</dbReference>
<dbReference type="PROSITE" id="PS51186">
    <property type="entry name" value="GNAT"/>
    <property type="match status" value="2"/>
</dbReference>
<keyword evidence="1" id="KW-0808">Transferase</keyword>
<feature type="domain" description="N-acetyltransferase" evidence="3">
    <location>
        <begin position="3"/>
        <end position="142"/>
    </location>
</feature>
<dbReference type="InterPro" id="IPR050832">
    <property type="entry name" value="Bact_Acetyltransf"/>
</dbReference>
<dbReference type="Pfam" id="PF00583">
    <property type="entry name" value="Acetyltransf_1"/>
    <property type="match status" value="1"/>
</dbReference>
<evidence type="ECO:0000256" key="2">
    <source>
        <dbReference type="ARBA" id="ARBA00023315"/>
    </source>
</evidence>
<protein>
    <submittedName>
        <fullName evidence="4">GNAT family N-acetyltransferase</fullName>
    </submittedName>
</protein>
<dbReference type="Pfam" id="PF13508">
    <property type="entry name" value="Acetyltransf_7"/>
    <property type="match status" value="1"/>
</dbReference>
<accession>A0AA43XL32</accession>
<evidence type="ECO:0000313" key="4">
    <source>
        <dbReference type="EMBL" id="NBG88838.1"/>
    </source>
</evidence>
<dbReference type="PANTHER" id="PTHR43877">
    <property type="entry name" value="AMINOALKYLPHOSPHONATE N-ACETYLTRANSFERASE-RELATED-RELATED"/>
    <property type="match status" value="1"/>
</dbReference>
<gene>
    <name evidence="4" type="ORF">ISALK_10020</name>
</gene>
<evidence type="ECO:0000256" key="1">
    <source>
        <dbReference type="ARBA" id="ARBA00022679"/>
    </source>
</evidence>
<organism evidence="4 5">
    <name type="scientific">Isachenkonia alkalipeptolytica</name>
    <dbReference type="NCBI Taxonomy" id="2565777"/>
    <lineage>
        <taxon>Bacteria</taxon>
        <taxon>Bacillati</taxon>
        <taxon>Bacillota</taxon>
        <taxon>Clostridia</taxon>
        <taxon>Eubacteriales</taxon>
        <taxon>Clostridiaceae</taxon>
        <taxon>Isachenkonia</taxon>
    </lineage>
</organism>
<evidence type="ECO:0000313" key="5">
    <source>
        <dbReference type="Proteomes" id="UP000449710"/>
    </source>
</evidence>
<evidence type="ECO:0000259" key="3">
    <source>
        <dbReference type="PROSITE" id="PS51186"/>
    </source>
</evidence>
<sequence>MELQYEKYTKNQQESVMEMIGKDPEQRDYLRSVLELESGKVRVVYGKKEILGLVQIEPEKDTSFVIVYVPLNHRNRGLGSRILQYAEEVLHQEETKKIMTTYSMNHENSKGFAKKHGYERLFSSAYLKRSDGKFTIEQVPVRPYRDEDFEEAFTLSAKAFHEMRLRVGDFPDSAVGKPSEGICSAWKQDAGNRYIYELNGEIAGYGRLEGNEIESISVRTDLQGQGIGMKFTRYLCNELYNRGNKEIYLWCVVGNKARNLYDHLGFREVFVSEFALKSIVP</sequence>
<dbReference type="RefSeq" id="WP_160721874.1">
    <property type="nucleotide sequence ID" value="NZ_SUMG01000012.1"/>
</dbReference>
<comment type="caution">
    <text evidence="4">The sequence shown here is derived from an EMBL/GenBank/DDBJ whole genome shotgun (WGS) entry which is preliminary data.</text>
</comment>
<dbReference type="AlphaFoldDB" id="A0AA43XL32"/>
<proteinExistence type="predicted"/>
<dbReference type="Gene3D" id="3.40.630.30">
    <property type="match status" value="2"/>
</dbReference>